<dbReference type="InterPro" id="IPR005467">
    <property type="entry name" value="His_kinase_dom"/>
</dbReference>
<dbReference type="InterPro" id="IPR036097">
    <property type="entry name" value="HisK_dim/P_sf"/>
</dbReference>
<dbReference type="EC" id="2.7.13.3" evidence="3"/>
<name>A0A926E556_9FIRM</name>
<comment type="catalytic activity">
    <reaction evidence="1">
        <text>ATP + protein L-histidine = ADP + protein N-phospho-L-histidine.</text>
        <dbReference type="EC" id="2.7.13.3"/>
    </reaction>
</comment>
<dbReference type="InterPro" id="IPR004358">
    <property type="entry name" value="Sig_transdc_His_kin-like_C"/>
</dbReference>
<dbReference type="GO" id="GO:0005886">
    <property type="term" value="C:plasma membrane"/>
    <property type="evidence" value="ECO:0007669"/>
    <property type="project" value="TreeGrafter"/>
</dbReference>
<dbReference type="SMART" id="SM00388">
    <property type="entry name" value="HisKA"/>
    <property type="match status" value="1"/>
</dbReference>
<feature type="domain" description="Histidine kinase" evidence="14">
    <location>
        <begin position="683"/>
        <end position="900"/>
    </location>
</feature>
<dbReference type="InterPro" id="IPR038318">
    <property type="entry name" value="KdpD_sf"/>
</dbReference>
<protein>
    <recommendedName>
        <fullName evidence="3">histidine kinase</fullName>
        <ecNumber evidence="3">2.7.13.3</ecNumber>
    </recommendedName>
</protein>
<evidence type="ECO:0000256" key="12">
    <source>
        <dbReference type="ARBA" id="ARBA00023136"/>
    </source>
</evidence>
<evidence type="ECO:0000256" key="7">
    <source>
        <dbReference type="ARBA" id="ARBA00022741"/>
    </source>
</evidence>
<dbReference type="Gene3D" id="3.40.50.300">
    <property type="entry name" value="P-loop containing nucleotide triphosphate hydrolases"/>
    <property type="match status" value="1"/>
</dbReference>
<dbReference type="InterPro" id="IPR003661">
    <property type="entry name" value="HisK_dim/P_dom"/>
</dbReference>
<dbReference type="InterPro" id="IPR025201">
    <property type="entry name" value="KdpD_TM"/>
</dbReference>
<dbReference type="InterPro" id="IPR027417">
    <property type="entry name" value="P-loop_NTPase"/>
</dbReference>
<feature type="transmembrane region" description="Helical" evidence="13">
    <location>
        <begin position="426"/>
        <end position="444"/>
    </location>
</feature>
<dbReference type="GO" id="GO:0005737">
    <property type="term" value="C:cytoplasm"/>
    <property type="evidence" value="ECO:0007669"/>
    <property type="project" value="UniProtKB-ARBA"/>
</dbReference>
<dbReference type="Pfam" id="PF00512">
    <property type="entry name" value="HisKA"/>
    <property type="match status" value="1"/>
</dbReference>
<evidence type="ECO:0000256" key="6">
    <source>
        <dbReference type="ARBA" id="ARBA00022692"/>
    </source>
</evidence>
<dbReference type="AlphaFoldDB" id="A0A926E556"/>
<dbReference type="SUPFAM" id="SSF47384">
    <property type="entry name" value="Homodimeric domain of signal transducing histidine kinase"/>
    <property type="match status" value="1"/>
</dbReference>
<reference evidence="15" key="1">
    <citation type="submission" date="2020-08" db="EMBL/GenBank/DDBJ databases">
        <title>Genome public.</title>
        <authorList>
            <person name="Liu C."/>
            <person name="Sun Q."/>
        </authorList>
    </citation>
    <scope>NUCLEOTIDE SEQUENCE</scope>
    <source>
        <strain evidence="15">NSJ-24</strain>
    </source>
</reference>
<dbReference type="Proteomes" id="UP000610862">
    <property type="component" value="Unassembled WGS sequence"/>
</dbReference>
<keyword evidence="5" id="KW-0808">Transferase</keyword>
<keyword evidence="4" id="KW-0597">Phosphoprotein</keyword>
<evidence type="ECO:0000256" key="8">
    <source>
        <dbReference type="ARBA" id="ARBA00022777"/>
    </source>
</evidence>
<evidence type="ECO:0000256" key="13">
    <source>
        <dbReference type="SAM" id="Phobius"/>
    </source>
</evidence>
<dbReference type="GO" id="GO:0000155">
    <property type="term" value="F:phosphorelay sensor kinase activity"/>
    <property type="evidence" value="ECO:0007669"/>
    <property type="project" value="InterPro"/>
</dbReference>
<keyword evidence="7" id="KW-0547">Nucleotide-binding</keyword>
<dbReference type="Gene3D" id="1.20.120.620">
    <property type="entry name" value="Backbone structure of the membrane domain of e. Coli histidine kinase receptor kdpd"/>
    <property type="match status" value="1"/>
</dbReference>
<evidence type="ECO:0000259" key="14">
    <source>
        <dbReference type="PROSITE" id="PS50109"/>
    </source>
</evidence>
<keyword evidence="12 13" id="KW-0472">Membrane</keyword>
<evidence type="ECO:0000313" key="15">
    <source>
        <dbReference type="EMBL" id="MBC8567373.1"/>
    </source>
</evidence>
<evidence type="ECO:0000256" key="1">
    <source>
        <dbReference type="ARBA" id="ARBA00000085"/>
    </source>
</evidence>
<keyword evidence="16" id="KW-1185">Reference proteome</keyword>
<keyword evidence="8 15" id="KW-0418">Kinase</keyword>
<evidence type="ECO:0000256" key="3">
    <source>
        <dbReference type="ARBA" id="ARBA00012438"/>
    </source>
</evidence>
<evidence type="ECO:0000256" key="4">
    <source>
        <dbReference type="ARBA" id="ARBA00022553"/>
    </source>
</evidence>
<feature type="transmembrane region" description="Helical" evidence="13">
    <location>
        <begin position="449"/>
        <end position="466"/>
    </location>
</feature>
<feature type="transmembrane region" description="Helical" evidence="13">
    <location>
        <begin position="478"/>
        <end position="499"/>
    </location>
</feature>
<dbReference type="InterPro" id="IPR003852">
    <property type="entry name" value="Sig_transdc_His_kinase_KdpD_N"/>
</dbReference>
<dbReference type="Gene3D" id="3.40.50.620">
    <property type="entry name" value="HUPs"/>
    <property type="match status" value="1"/>
</dbReference>
<dbReference type="Pfam" id="PF13493">
    <property type="entry name" value="DUF4118"/>
    <property type="match status" value="1"/>
</dbReference>
<dbReference type="InterPro" id="IPR036890">
    <property type="entry name" value="HATPase_C_sf"/>
</dbReference>
<dbReference type="SUPFAM" id="SSF52402">
    <property type="entry name" value="Adenine nucleotide alpha hydrolases-like"/>
    <property type="match status" value="1"/>
</dbReference>
<evidence type="ECO:0000256" key="10">
    <source>
        <dbReference type="ARBA" id="ARBA00022989"/>
    </source>
</evidence>
<keyword evidence="10 13" id="KW-1133">Transmembrane helix</keyword>
<evidence type="ECO:0000256" key="9">
    <source>
        <dbReference type="ARBA" id="ARBA00022840"/>
    </source>
</evidence>
<dbReference type="Gene3D" id="1.10.287.130">
    <property type="match status" value="1"/>
</dbReference>
<comment type="subcellular location">
    <subcellularLocation>
        <location evidence="2">Membrane</location>
        <topology evidence="2">Multi-pass membrane protein</topology>
    </subcellularLocation>
</comment>
<dbReference type="Pfam" id="PF02518">
    <property type="entry name" value="HATPase_c"/>
    <property type="match status" value="1"/>
</dbReference>
<keyword evidence="11" id="KW-0902">Two-component regulatory system</keyword>
<dbReference type="CDD" id="cd00075">
    <property type="entry name" value="HATPase"/>
    <property type="match status" value="1"/>
</dbReference>
<dbReference type="PANTHER" id="PTHR45569:SF1">
    <property type="entry name" value="SENSOR PROTEIN KDPD"/>
    <property type="match status" value="1"/>
</dbReference>
<evidence type="ECO:0000313" key="16">
    <source>
        <dbReference type="Proteomes" id="UP000610862"/>
    </source>
</evidence>
<dbReference type="InterPro" id="IPR003594">
    <property type="entry name" value="HATPase_dom"/>
</dbReference>
<dbReference type="InterPro" id="IPR052023">
    <property type="entry name" value="Histidine_kinase_KdpD"/>
</dbReference>
<dbReference type="InterPro" id="IPR029016">
    <property type="entry name" value="GAF-like_dom_sf"/>
</dbReference>
<dbReference type="SUPFAM" id="SSF55874">
    <property type="entry name" value="ATPase domain of HSP90 chaperone/DNA topoisomerase II/histidine kinase"/>
    <property type="match status" value="1"/>
</dbReference>
<comment type="caution">
    <text evidence="15">The sequence shown here is derived from an EMBL/GenBank/DDBJ whole genome shotgun (WGS) entry which is preliminary data.</text>
</comment>
<dbReference type="PRINTS" id="PR00344">
    <property type="entry name" value="BCTRLSENSOR"/>
</dbReference>
<gene>
    <name evidence="15" type="ORF">H8692_01160</name>
</gene>
<dbReference type="PROSITE" id="PS50109">
    <property type="entry name" value="HIS_KIN"/>
    <property type="match status" value="1"/>
</dbReference>
<dbReference type="PANTHER" id="PTHR45569">
    <property type="entry name" value="SENSOR PROTEIN KDPD"/>
    <property type="match status" value="1"/>
</dbReference>
<dbReference type="RefSeq" id="WP_187524807.1">
    <property type="nucleotide sequence ID" value="NZ_JACRTA010000001.1"/>
</dbReference>
<dbReference type="SMART" id="SM00387">
    <property type="entry name" value="HATPase_c"/>
    <property type="match status" value="1"/>
</dbReference>
<feature type="transmembrane region" description="Helical" evidence="13">
    <location>
        <begin position="396"/>
        <end position="420"/>
    </location>
</feature>
<dbReference type="CDD" id="cd01987">
    <property type="entry name" value="USP_KdpD-like"/>
    <property type="match status" value="1"/>
</dbReference>
<proteinExistence type="predicted"/>
<dbReference type="FunFam" id="3.40.50.300:FF:000483">
    <property type="entry name" value="Sensor histidine kinase KdpD"/>
    <property type="match status" value="1"/>
</dbReference>
<dbReference type="GO" id="GO:0005524">
    <property type="term" value="F:ATP binding"/>
    <property type="evidence" value="ECO:0007669"/>
    <property type="project" value="UniProtKB-KW"/>
</dbReference>
<evidence type="ECO:0000256" key="5">
    <source>
        <dbReference type="ARBA" id="ARBA00022679"/>
    </source>
</evidence>
<dbReference type="Pfam" id="PF02702">
    <property type="entry name" value="KdpD"/>
    <property type="match status" value="1"/>
</dbReference>
<dbReference type="Gene3D" id="3.30.565.10">
    <property type="entry name" value="Histidine kinase-like ATPase, C-terminal domain"/>
    <property type="match status" value="1"/>
</dbReference>
<organism evidence="15 16">
    <name type="scientific">Lentihominibacter hominis</name>
    <dbReference type="NCBI Taxonomy" id="2763645"/>
    <lineage>
        <taxon>Bacteria</taxon>
        <taxon>Bacillati</taxon>
        <taxon>Bacillota</taxon>
        <taxon>Clostridia</taxon>
        <taxon>Peptostreptococcales</taxon>
        <taxon>Anaerovoracaceae</taxon>
        <taxon>Lentihominibacter</taxon>
    </lineage>
</organism>
<dbReference type="EMBL" id="JACRTA010000001">
    <property type="protein sequence ID" value="MBC8567373.1"/>
    <property type="molecule type" value="Genomic_DNA"/>
</dbReference>
<sequence length="905" mass="100934">MSVESRRDPDEILKIINQEENSKKRGRLKIFFGYAAGVGKTYTMLEDAHAAKRCGIDVVVGYVEPHARPQTMALLDGLECIPNLEVEYNSIILREFDVDATLARNPKLVLVDELAHTNAKGCRHAKRYQDIKELLENGIDVYTTVNVQHIESLNDMVASITGITVRERIPDYIFDDADQVELIDLEPQELIERLEAGYVYKKKQAQSAMVNFFTIDNLTALREISLRRCADRVNLLTERARIKNRASYHTEEHILVCLSEENSNAKVIRTAARMAKAFRGTFTALFVETPDNSSMSDKSKKILQANMRMAERLGAEIETVYGDDVIFQIAEFARISGVSKIVIGRVGAAKKHFLGKQSLTEKLINAAPNIEVHVIPVAGPRLPKYYRMKAQKKKNIIFSLMDTLKSTAILGIACTLAVLFDKMGFGVSNILGIYILGVIIISGLMKNRAYGLIASVLSAVIFNFMFVEPRHTFMAYDIGYPVNGLIMIMAALITGTMSIRLRESAKQAARATFRTKTLFDTNQILQQTKGEEQILEVTARQLIKLLNKDIVVYENKDGALGEPQVFFASDTDSERVSGEAYTSGEEKAVASWSFKNNQHAGATTDTLSDARCMYLCVRVNDNVYGVIGIAVGEEPLDAFSNSIMLSILGECALAMENEKNAREKEQAAIMAKNEQLRADLLRAISHDLRTPLTSISGNASNLISNGEAFTADMKKRLYTDIYDDSMWLINLVENLLSVTRLEEGRMNINMETELMEDVVTEALRHLSRRSIEHNIRVEHKDEFLLAKMDARLIVQVIINIVDNAIKYTPAGSDILITTFRRSDKAIVSIADNGPGVSDDMKTHIFDMFYSGNNKVADSRRSLGLGLSLCQSIINAHGGELTVGDNVPRGAVFTFSLMAEEVYFDE</sequence>
<dbReference type="CDD" id="cd00082">
    <property type="entry name" value="HisKA"/>
    <property type="match status" value="1"/>
</dbReference>
<keyword evidence="6 13" id="KW-0812">Transmembrane</keyword>
<dbReference type="Gene3D" id="3.30.450.40">
    <property type="match status" value="1"/>
</dbReference>
<dbReference type="InterPro" id="IPR014729">
    <property type="entry name" value="Rossmann-like_a/b/a_fold"/>
</dbReference>
<evidence type="ECO:0000256" key="11">
    <source>
        <dbReference type="ARBA" id="ARBA00023012"/>
    </source>
</evidence>
<keyword evidence="9" id="KW-0067">ATP-binding</keyword>
<accession>A0A926E556</accession>
<evidence type="ECO:0000256" key="2">
    <source>
        <dbReference type="ARBA" id="ARBA00004141"/>
    </source>
</evidence>